<dbReference type="InterPro" id="IPR042868">
    <property type="entry name" value="PHYHIP/PHYHIPL"/>
</dbReference>
<evidence type="ECO:0000313" key="3">
    <source>
        <dbReference type="WBParaSite" id="SPAL_0000488400.1"/>
    </source>
</evidence>
<dbReference type="AlphaFoldDB" id="A0A0N5BFX4"/>
<dbReference type="WBParaSite" id="SPAL_0000488400.1">
    <property type="protein sequence ID" value="SPAL_0000488400.1"/>
    <property type="gene ID" value="SPAL_0000488400"/>
</dbReference>
<evidence type="ECO:0000313" key="2">
    <source>
        <dbReference type="Proteomes" id="UP000046392"/>
    </source>
</evidence>
<keyword evidence="2" id="KW-1185">Reference proteome</keyword>
<feature type="domain" description="Phytanoyl-CoA hydroxylase-interacting protein-like C-terminal" evidence="1">
    <location>
        <begin position="127"/>
        <end position="345"/>
    </location>
</feature>
<reference evidence="3" key="1">
    <citation type="submission" date="2017-02" db="UniProtKB">
        <authorList>
            <consortium name="WormBaseParasite"/>
        </authorList>
    </citation>
    <scope>IDENTIFICATION</scope>
</reference>
<protein>
    <submittedName>
        <fullName evidence="3">PHYHIP_C domain-containing protein</fullName>
    </submittedName>
</protein>
<dbReference type="Pfam" id="PF19281">
    <property type="entry name" value="PHYHIP_C"/>
    <property type="match status" value="1"/>
</dbReference>
<evidence type="ECO:0000259" key="1">
    <source>
        <dbReference type="Pfam" id="PF19281"/>
    </source>
</evidence>
<sequence>MEIHKNYHGMLNSNYNDYDSKFAPDKYGCIERPLTIIQNDNYTITIKLDEIENEFPNSVKLMKIVEERFYAETSENSNIIHDQDEITLPVSPGVKYWYRIYAPVYIGVQIIYVYQSYYECILTKTNIKRLFTKSCEIFAKIKKEDTQIHQLYRCKPKSYFDKIEELNNGIMCPYPKDNTGHPGNPITGKVRGLFFSGKYYNGSEFPRNNPYGDTRFVIEAHKLLNPNIHNYYFSDMYCAKSDNTHMLTIVVCKKDTPEDKFCKKHLVYLPSKDNEFMYCIPEDNTYTYYWNWCVKNKIIMNFEVFYCGEVSIYDGEMMDVPCVTGRGKTTPGGIGHNAKCKICNI</sequence>
<dbReference type="PANTHER" id="PTHR15698:SF4">
    <property type="entry name" value="PHYTANOYL-COA HYDROXYLASE-INTERACTING PROTEIN-LIKE C-TERMINAL DOMAIN-CONTAINING PROTEIN"/>
    <property type="match status" value="1"/>
</dbReference>
<dbReference type="GO" id="GO:0005737">
    <property type="term" value="C:cytoplasm"/>
    <property type="evidence" value="ECO:0007669"/>
    <property type="project" value="TreeGrafter"/>
</dbReference>
<accession>A0A0N5BFX4</accession>
<organism evidence="2 3">
    <name type="scientific">Strongyloides papillosus</name>
    <name type="common">Intestinal threadworm</name>
    <dbReference type="NCBI Taxonomy" id="174720"/>
    <lineage>
        <taxon>Eukaryota</taxon>
        <taxon>Metazoa</taxon>
        <taxon>Ecdysozoa</taxon>
        <taxon>Nematoda</taxon>
        <taxon>Chromadorea</taxon>
        <taxon>Rhabditida</taxon>
        <taxon>Tylenchina</taxon>
        <taxon>Panagrolaimomorpha</taxon>
        <taxon>Strongyloidoidea</taxon>
        <taxon>Strongyloididae</taxon>
        <taxon>Strongyloides</taxon>
    </lineage>
</organism>
<dbReference type="Proteomes" id="UP000046392">
    <property type="component" value="Unplaced"/>
</dbReference>
<name>A0A0N5BFX4_STREA</name>
<dbReference type="InterPro" id="IPR045545">
    <property type="entry name" value="PHYIP/PHIPL_C"/>
</dbReference>
<proteinExistence type="predicted"/>
<dbReference type="PANTHER" id="PTHR15698">
    <property type="entry name" value="PROTEIN CBG15099"/>
    <property type="match status" value="1"/>
</dbReference>